<evidence type="ECO:0000256" key="2">
    <source>
        <dbReference type="ARBA" id="ARBA00023125"/>
    </source>
</evidence>
<dbReference type="EMBL" id="CP002546">
    <property type="protein sequence ID" value="ADY61089.1"/>
    <property type="molecule type" value="Genomic_DNA"/>
</dbReference>
<dbReference type="InterPro" id="IPR001789">
    <property type="entry name" value="Sig_transdc_resp-reg_receiver"/>
</dbReference>
<dbReference type="GO" id="GO:0006355">
    <property type="term" value="P:regulation of DNA-templated transcription"/>
    <property type="evidence" value="ECO:0007669"/>
    <property type="project" value="InterPro"/>
</dbReference>
<organism evidence="7 8">
    <name type="scientific">Rubinisphaera brasiliensis (strain ATCC 49424 / DSM 5305 / JCM 21570 / IAM 15109 / NBRC 103401 / IFAM 1448)</name>
    <name type="common">Planctomyces brasiliensis</name>
    <dbReference type="NCBI Taxonomy" id="756272"/>
    <lineage>
        <taxon>Bacteria</taxon>
        <taxon>Pseudomonadati</taxon>
        <taxon>Planctomycetota</taxon>
        <taxon>Planctomycetia</taxon>
        <taxon>Planctomycetales</taxon>
        <taxon>Planctomycetaceae</taxon>
        <taxon>Rubinisphaera</taxon>
    </lineage>
</organism>
<proteinExistence type="predicted"/>
<dbReference type="SMART" id="SM00421">
    <property type="entry name" value="HTH_LUXR"/>
    <property type="match status" value="1"/>
</dbReference>
<dbReference type="PROSITE" id="PS50043">
    <property type="entry name" value="HTH_LUXR_2"/>
    <property type="match status" value="1"/>
</dbReference>
<dbReference type="Pfam" id="PF00196">
    <property type="entry name" value="GerE"/>
    <property type="match status" value="1"/>
</dbReference>
<dbReference type="RefSeq" id="WP_013629808.1">
    <property type="nucleotide sequence ID" value="NC_015174.1"/>
</dbReference>
<dbReference type="InterPro" id="IPR011006">
    <property type="entry name" value="CheY-like_superfamily"/>
</dbReference>
<evidence type="ECO:0000313" key="8">
    <source>
        <dbReference type="Proteomes" id="UP000006860"/>
    </source>
</evidence>
<keyword evidence="8" id="KW-1185">Reference proteome</keyword>
<dbReference type="GO" id="GO:0003677">
    <property type="term" value="F:DNA binding"/>
    <property type="evidence" value="ECO:0007669"/>
    <property type="project" value="UniProtKB-KW"/>
</dbReference>
<evidence type="ECO:0000256" key="4">
    <source>
        <dbReference type="PROSITE-ProRule" id="PRU00169"/>
    </source>
</evidence>
<sequence length="212" mass="23993">MTTTSPLIYVIDDHHEARESLQALLGVHGFLVETFPAAEPFFENYPHGVFGCVITDLRMDNMDGYEVVQRMKDERYPLPVIVVSAFATVSEAVKIMRAGADTLLQKPYDDTEILDAIQESLEQFEKRKANHAQKNDLNARFRSLSDEELEVLESMIAGLPSKAIAHQMDLSPRTVDRRRTAVFEKLEAKSLAELAMIYVEWSKENGNADSWS</sequence>
<dbReference type="Gene3D" id="1.10.10.10">
    <property type="entry name" value="Winged helix-like DNA-binding domain superfamily/Winged helix DNA-binding domain"/>
    <property type="match status" value="1"/>
</dbReference>
<dbReference type="PANTHER" id="PTHR44688">
    <property type="entry name" value="DNA-BINDING TRANSCRIPTIONAL ACTIVATOR DEVR_DOSR"/>
    <property type="match status" value="1"/>
</dbReference>
<evidence type="ECO:0000259" key="5">
    <source>
        <dbReference type="PROSITE" id="PS50043"/>
    </source>
</evidence>
<keyword evidence="4" id="KW-0597">Phosphoprotein</keyword>
<evidence type="ECO:0000313" key="7">
    <source>
        <dbReference type="EMBL" id="ADY61089.1"/>
    </source>
</evidence>
<feature type="domain" description="Response regulatory" evidence="6">
    <location>
        <begin position="7"/>
        <end position="121"/>
    </location>
</feature>
<dbReference type="InterPro" id="IPR016032">
    <property type="entry name" value="Sig_transdc_resp-reg_C-effctor"/>
</dbReference>
<dbReference type="PRINTS" id="PR00038">
    <property type="entry name" value="HTHLUXR"/>
</dbReference>
<accession>F0SN60</accession>
<keyword evidence="3" id="KW-0804">Transcription</keyword>
<protein>
    <submittedName>
        <fullName evidence="7">Two component transcriptional regulator, LuxR family</fullName>
    </submittedName>
</protein>
<evidence type="ECO:0000259" key="6">
    <source>
        <dbReference type="PROSITE" id="PS50110"/>
    </source>
</evidence>
<gene>
    <name evidence="7" type="ordered locus">Plabr_3492</name>
</gene>
<dbReference type="PROSITE" id="PS00622">
    <property type="entry name" value="HTH_LUXR_1"/>
    <property type="match status" value="1"/>
</dbReference>
<name>F0SN60_RUBBR</name>
<dbReference type="Pfam" id="PF00072">
    <property type="entry name" value="Response_reg"/>
    <property type="match status" value="1"/>
</dbReference>
<evidence type="ECO:0000256" key="1">
    <source>
        <dbReference type="ARBA" id="ARBA00023015"/>
    </source>
</evidence>
<dbReference type="CDD" id="cd06170">
    <property type="entry name" value="LuxR_C_like"/>
    <property type="match status" value="1"/>
</dbReference>
<dbReference type="SUPFAM" id="SSF52172">
    <property type="entry name" value="CheY-like"/>
    <property type="match status" value="1"/>
</dbReference>
<dbReference type="eggNOG" id="COG4566">
    <property type="taxonomic scope" value="Bacteria"/>
</dbReference>
<dbReference type="OrthoDB" id="271936at2"/>
<feature type="domain" description="HTH luxR-type" evidence="5">
    <location>
        <begin position="137"/>
        <end position="202"/>
    </location>
</feature>
<dbReference type="InterPro" id="IPR000792">
    <property type="entry name" value="Tscrpt_reg_LuxR_C"/>
</dbReference>
<dbReference type="AlphaFoldDB" id="F0SN60"/>
<evidence type="ECO:0000256" key="3">
    <source>
        <dbReference type="ARBA" id="ARBA00023163"/>
    </source>
</evidence>
<dbReference type="PANTHER" id="PTHR44688:SF16">
    <property type="entry name" value="DNA-BINDING TRANSCRIPTIONAL ACTIVATOR DEVR_DOSR"/>
    <property type="match status" value="1"/>
</dbReference>
<dbReference type="GO" id="GO:0000160">
    <property type="term" value="P:phosphorelay signal transduction system"/>
    <property type="evidence" value="ECO:0007669"/>
    <property type="project" value="InterPro"/>
</dbReference>
<keyword evidence="2" id="KW-0238">DNA-binding</keyword>
<dbReference type="KEGG" id="pbs:Plabr_3492"/>
<dbReference type="STRING" id="756272.Plabr_3492"/>
<dbReference type="Proteomes" id="UP000006860">
    <property type="component" value="Chromosome"/>
</dbReference>
<dbReference type="PROSITE" id="PS50110">
    <property type="entry name" value="RESPONSE_REGULATORY"/>
    <property type="match status" value="1"/>
</dbReference>
<dbReference type="SUPFAM" id="SSF46894">
    <property type="entry name" value="C-terminal effector domain of the bipartite response regulators"/>
    <property type="match status" value="1"/>
</dbReference>
<dbReference type="SMART" id="SM00448">
    <property type="entry name" value="REC"/>
    <property type="match status" value="1"/>
</dbReference>
<keyword evidence="1" id="KW-0805">Transcription regulation</keyword>
<feature type="modified residue" description="4-aspartylphosphate" evidence="4">
    <location>
        <position position="56"/>
    </location>
</feature>
<reference evidence="8" key="1">
    <citation type="submission" date="2011-02" db="EMBL/GenBank/DDBJ databases">
        <title>The complete genome of Planctomyces brasiliensis DSM 5305.</title>
        <authorList>
            <person name="Lucas S."/>
            <person name="Copeland A."/>
            <person name="Lapidus A."/>
            <person name="Bruce D."/>
            <person name="Goodwin L."/>
            <person name="Pitluck S."/>
            <person name="Kyrpides N."/>
            <person name="Mavromatis K."/>
            <person name="Pagani I."/>
            <person name="Ivanova N."/>
            <person name="Ovchinnikova G."/>
            <person name="Lu M."/>
            <person name="Detter J.C."/>
            <person name="Han C."/>
            <person name="Land M."/>
            <person name="Hauser L."/>
            <person name="Markowitz V."/>
            <person name="Cheng J.-F."/>
            <person name="Hugenholtz P."/>
            <person name="Woyke T."/>
            <person name="Wu D."/>
            <person name="Tindall B."/>
            <person name="Pomrenke H.G."/>
            <person name="Brambilla E."/>
            <person name="Klenk H.-P."/>
            <person name="Eisen J.A."/>
        </authorList>
    </citation>
    <scope>NUCLEOTIDE SEQUENCE [LARGE SCALE GENOMIC DNA]</scope>
    <source>
        <strain evidence="8">ATCC 49424 / DSM 5305 / JCM 21570 / NBRC 103401 / IFAM 1448</strain>
    </source>
</reference>
<dbReference type="HOGENOM" id="CLU_000445_90_4_0"/>
<dbReference type="Gene3D" id="3.40.50.2300">
    <property type="match status" value="1"/>
</dbReference>
<dbReference type="InterPro" id="IPR036388">
    <property type="entry name" value="WH-like_DNA-bd_sf"/>
</dbReference>